<dbReference type="Proteomes" id="UP000241848">
    <property type="component" value="Unassembled WGS sequence"/>
</dbReference>
<protein>
    <recommendedName>
        <fullName evidence="2">Serine/threonine specific protein phosphatases domain-containing protein</fullName>
    </recommendedName>
</protein>
<feature type="transmembrane region" description="Helical" evidence="1">
    <location>
        <begin position="293"/>
        <end position="312"/>
    </location>
</feature>
<keyword evidence="1" id="KW-0472">Membrane</keyword>
<keyword evidence="1" id="KW-1133">Transmembrane helix</keyword>
<sequence length="530" mass="60067">MDTTVRPARAKMRFKPSFGLVLSLGLFYAAYLIIRYRGLWTENDTAIFTHDAILTARDHTIIFPTQYPHGFGYQLWLAIMQLTTHLPAGFINTTILPFLGVTFVFVMALVTYVELTEHIALSELSVLLMVMVPNIMFTLLRGNHEKLTIVLILAGAWALVRFLKSATLTDRFTWEVIFYMCMTLNVIVNDYFTIMIIWGLVAYLISGSLFAWRTGFPKAAALTPVFRLIIISLVIIVVDVWLVFPPARSDAHLLLLTLQKLRVLFLTQKASSNPLSAPAEQWVSVPVYLTTSAFRWITITASFLAWVLMIWVPFRRRTPLSLPWLVMLSFYAAIAALVFVAVPVDLTGLAAGNNLEVRNFTYFALFAVPFVALGISRIVPSLYRQNHLAKTLNLLAIVFMGLFLTMSILETTLDPAISNQWLFYSSAEKQAVLFYLRHRQGPQYLWAGPDERLRNVAATWWPKNDPWYVSGGGIPSLPRYSLWLWSPNIVADAIELKDPLPDFNRQNLVYSNGQAKIFSAIPRSPFEVTP</sequence>
<feature type="domain" description="Serine/threonine specific protein phosphatases" evidence="2">
    <location>
        <begin position="140"/>
        <end position="145"/>
    </location>
</feature>
<comment type="caution">
    <text evidence="3">The sequence shown here is derived from an EMBL/GenBank/DDBJ whole genome shotgun (WGS) entry which is preliminary data.</text>
</comment>
<feature type="transmembrane region" description="Helical" evidence="1">
    <location>
        <begin position="119"/>
        <end position="140"/>
    </location>
</feature>
<dbReference type="GO" id="GO:0016787">
    <property type="term" value="F:hydrolase activity"/>
    <property type="evidence" value="ECO:0007669"/>
    <property type="project" value="InterPro"/>
</dbReference>
<evidence type="ECO:0000256" key="1">
    <source>
        <dbReference type="SAM" id="Phobius"/>
    </source>
</evidence>
<feature type="transmembrane region" description="Helical" evidence="1">
    <location>
        <begin position="391"/>
        <end position="409"/>
    </location>
</feature>
<reference evidence="3 4" key="1">
    <citation type="journal article" date="2014" name="BMC Genomics">
        <title>Comparison of environmental and isolate Sulfobacillus genomes reveals diverse carbon, sulfur, nitrogen, and hydrogen metabolisms.</title>
        <authorList>
            <person name="Justice N.B."/>
            <person name="Norman A."/>
            <person name="Brown C.T."/>
            <person name="Singh A."/>
            <person name="Thomas B.C."/>
            <person name="Banfield J.F."/>
        </authorList>
    </citation>
    <scope>NUCLEOTIDE SEQUENCE [LARGE SCALE GENOMIC DNA]</scope>
    <source>
        <strain evidence="3">AMDSBA3</strain>
    </source>
</reference>
<organism evidence="3 4">
    <name type="scientific">Sulfobacillus acidophilus</name>
    <dbReference type="NCBI Taxonomy" id="53633"/>
    <lineage>
        <taxon>Bacteria</taxon>
        <taxon>Bacillati</taxon>
        <taxon>Bacillota</taxon>
        <taxon>Clostridia</taxon>
        <taxon>Eubacteriales</taxon>
        <taxon>Clostridiales Family XVII. Incertae Sedis</taxon>
        <taxon>Sulfobacillus</taxon>
    </lineage>
</organism>
<proteinExistence type="predicted"/>
<dbReference type="EMBL" id="PXYV01000002">
    <property type="protein sequence ID" value="PSR23952.1"/>
    <property type="molecule type" value="Genomic_DNA"/>
</dbReference>
<name>A0A2T2WP00_9FIRM</name>
<accession>A0A2T2WP00</accession>
<evidence type="ECO:0000313" key="4">
    <source>
        <dbReference type="Proteomes" id="UP000241848"/>
    </source>
</evidence>
<keyword evidence="1" id="KW-0812">Transmembrane</keyword>
<feature type="transmembrane region" description="Helical" evidence="1">
    <location>
        <begin position="225"/>
        <end position="244"/>
    </location>
</feature>
<gene>
    <name evidence="3" type="ORF">C7B45_01315</name>
</gene>
<dbReference type="InterPro" id="IPR006186">
    <property type="entry name" value="Ser/Thr-sp_prot-phosphatase"/>
</dbReference>
<feature type="transmembrane region" description="Helical" evidence="1">
    <location>
        <begin position="362"/>
        <end position="379"/>
    </location>
</feature>
<feature type="transmembrane region" description="Helical" evidence="1">
    <location>
        <begin position="147"/>
        <end position="164"/>
    </location>
</feature>
<evidence type="ECO:0000313" key="3">
    <source>
        <dbReference type="EMBL" id="PSR23952.1"/>
    </source>
</evidence>
<feature type="transmembrane region" description="Helical" evidence="1">
    <location>
        <begin position="90"/>
        <end position="113"/>
    </location>
</feature>
<dbReference type="AlphaFoldDB" id="A0A2T2WP00"/>
<evidence type="ECO:0000259" key="2">
    <source>
        <dbReference type="PROSITE" id="PS00125"/>
    </source>
</evidence>
<feature type="transmembrane region" description="Helical" evidence="1">
    <location>
        <begin position="176"/>
        <end position="205"/>
    </location>
</feature>
<feature type="transmembrane region" description="Helical" evidence="1">
    <location>
        <begin position="16"/>
        <end position="34"/>
    </location>
</feature>
<dbReference type="PROSITE" id="PS00125">
    <property type="entry name" value="SER_THR_PHOSPHATASE"/>
    <property type="match status" value="1"/>
</dbReference>
<feature type="transmembrane region" description="Helical" evidence="1">
    <location>
        <begin position="324"/>
        <end position="342"/>
    </location>
</feature>